<organism evidence="3 4">
    <name type="scientific">Intestinimonas massiliensis</name>
    <name type="common">ex Afouda et al. 2020</name>
    <dbReference type="NCBI Taxonomy" id="1673721"/>
    <lineage>
        <taxon>Bacteria</taxon>
        <taxon>Bacillati</taxon>
        <taxon>Bacillota</taxon>
        <taxon>Clostridia</taxon>
        <taxon>Eubacteriales</taxon>
        <taxon>Intestinimonas</taxon>
    </lineage>
</organism>
<sequence length="217" mass="24429">MKETTKTSRTAGYLEKMFRALNRDFFNGEIEEPIITIQSTPRAYGHVTVGRTWKRKNDWRHELNLGAETLERPIEAVTATMVHEMVHLYNIAHNVQDCSRGGSYHNKKFRDEAERRGLVISHHEKYGWTITEPSERLIDYIITQGWTEIAMNRGGGWTPPPSTGGKAGAGGTEAGTEDKPRKSSTRKYVCPKCGQSIRATKAVNVICGDCMEKMVEA</sequence>
<feature type="region of interest" description="Disordered" evidence="1">
    <location>
        <begin position="154"/>
        <end position="185"/>
    </location>
</feature>
<dbReference type="InterPro" id="IPR006640">
    <property type="entry name" value="SprT-like_domain"/>
</dbReference>
<evidence type="ECO:0000313" key="4">
    <source>
        <dbReference type="Proteomes" id="UP001204562"/>
    </source>
</evidence>
<reference evidence="3" key="1">
    <citation type="submission" date="2022-06" db="EMBL/GenBank/DDBJ databases">
        <title>Isolation of gut microbiota from human fecal samples.</title>
        <authorList>
            <person name="Pamer E.G."/>
            <person name="Barat B."/>
            <person name="Waligurski E."/>
            <person name="Medina S."/>
            <person name="Paddock L."/>
            <person name="Mostad J."/>
        </authorList>
    </citation>
    <scope>NUCLEOTIDE SEQUENCE</scope>
    <source>
        <strain evidence="3">DFI.9.91</strain>
    </source>
</reference>
<name>A0AAW5JX12_9FIRM</name>
<proteinExistence type="predicted"/>
<evidence type="ECO:0000256" key="1">
    <source>
        <dbReference type="SAM" id="MobiDB-lite"/>
    </source>
</evidence>
<dbReference type="AlphaFoldDB" id="A0AAW5JX12"/>
<dbReference type="GO" id="GO:0006950">
    <property type="term" value="P:response to stress"/>
    <property type="evidence" value="ECO:0007669"/>
    <property type="project" value="UniProtKB-ARBA"/>
</dbReference>
<feature type="domain" description="SprT-like" evidence="2">
    <location>
        <begin position="14"/>
        <end position="115"/>
    </location>
</feature>
<comment type="caution">
    <text evidence="3">The sequence shown here is derived from an EMBL/GenBank/DDBJ whole genome shotgun (WGS) entry which is preliminary data.</text>
</comment>
<accession>A0AAW5JX12</accession>
<evidence type="ECO:0000259" key="2">
    <source>
        <dbReference type="Pfam" id="PF10263"/>
    </source>
</evidence>
<protein>
    <submittedName>
        <fullName evidence="3">SprT-like domain-containing protein</fullName>
    </submittedName>
</protein>
<dbReference type="EMBL" id="JANFYS010000059">
    <property type="protein sequence ID" value="MCQ4771829.1"/>
    <property type="molecule type" value="Genomic_DNA"/>
</dbReference>
<dbReference type="RefSeq" id="WP_256304882.1">
    <property type="nucleotide sequence ID" value="NZ_JANFYS010000059.1"/>
</dbReference>
<dbReference type="Proteomes" id="UP001204562">
    <property type="component" value="Unassembled WGS sequence"/>
</dbReference>
<evidence type="ECO:0000313" key="3">
    <source>
        <dbReference type="EMBL" id="MCQ4771829.1"/>
    </source>
</evidence>
<gene>
    <name evidence="3" type="ORF">NE579_15435</name>
</gene>
<dbReference type="Pfam" id="PF10263">
    <property type="entry name" value="SprT-like"/>
    <property type="match status" value="1"/>
</dbReference>